<dbReference type="Proteomes" id="UP000050790">
    <property type="component" value="Unassembled WGS sequence"/>
</dbReference>
<evidence type="ECO:0000313" key="1">
    <source>
        <dbReference type="Proteomes" id="UP000050790"/>
    </source>
</evidence>
<dbReference type="WBParaSite" id="SMRG1_33260.1">
    <property type="protein sequence ID" value="SMRG1_33260.1"/>
    <property type="gene ID" value="SMRG1_33260"/>
</dbReference>
<dbReference type="AlphaFoldDB" id="A0AA84ZJQ3"/>
<proteinExistence type="predicted"/>
<name>A0AA84ZJQ3_9TREM</name>
<sequence>MDTDTKLKDIQLYRPPPGYTLNRIKLYQLQNVDIFMKQSNKLINLEQIDINELSKIIMMNQLEILQIKQTIMNRFIHKLLKSIKRNL</sequence>
<reference evidence="2" key="1">
    <citation type="submission" date="2023-11" db="UniProtKB">
        <authorList>
            <consortium name="WormBaseParasite"/>
        </authorList>
    </citation>
    <scope>IDENTIFICATION</scope>
</reference>
<protein>
    <submittedName>
        <fullName evidence="2">Uncharacterized protein</fullName>
    </submittedName>
</protein>
<organism evidence="1 2">
    <name type="scientific">Schistosoma margrebowiei</name>
    <dbReference type="NCBI Taxonomy" id="48269"/>
    <lineage>
        <taxon>Eukaryota</taxon>
        <taxon>Metazoa</taxon>
        <taxon>Spiralia</taxon>
        <taxon>Lophotrochozoa</taxon>
        <taxon>Platyhelminthes</taxon>
        <taxon>Trematoda</taxon>
        <taxon>Digenea</taxon>
        <taxon>Strigeidida</taxon>
        <taxon>Schistosomatoidea</taxon>
        <taxon>Schistosomatidae</taxon>
        <taxon>Schistosoma</taxon>
    </lineage>
</organism>
<accession>A0AA84ZJQ3</accession>
<evidence type="ECO:0000313" key="2">
    <source>
        <dbReference type="WBParaSite" id="SMRG1_33260.1"/>
    </source>
</evidence>